<reference evidence="1" key="2">
    <citation type="journal article" date="2015" name="Data Brief">
        <title>Shoot transcriptome of the giant reed, Arundo donax.</title>
        <authorList>
            <person name="Barrero R.A."/>
            <person name="Guerrero F.D."/>
            <person name="Moolhuijzen P."/>
            <person name="Goolsby J.A."/>
            <person name="Tidwell J."/>
            <person name="Bellgard S.E."/>
            <person name="Bellgard M.I."/>
        </authorList>
    </citation>
    <scope>NUCLEOTIDE SEQUENCE</scope>
    <source>
        <tissue evidence="1">Shoot tissue taken approximately 20 cm above the soil surface</tissue>
    </source>
</reference>
<organism evidence="1">
    <name type="scientific">Arundo donax</name>
    <name type="common">Giant reed</name>
    <name type="synonym">Donax arundinaceus</name>
    <dbReference type="NCBI Taxonomy" id="35708"/>
    <lineage>
        <taxon>Eukaryota</taxon>
        <taxon>Viridiplantae</taxon>
        <taxon>Streptophyta</taxon>
        <taxon>Embryophyta</taxon>
        <taxon>Tracheophyta</taxon>
        <taxon>Spermatophyta</taxon>
        <taxon>Magnoliopsida</taxon>
        <taxon>Liliopsida</taxon>
        <taxon>Poales</taxon>
        <taxon>Poaceae</taxon>
        <taxon>PACMAD clade</taxon>
        <taxon>Arundinoideae</taxon>
        <taxon>Arundineae</taxon>
        <taxon>Arundo</taxon>
    </lineage>
</organism>
<accession>A0A0A8Y770</accession>
<evidence type="ECO:0000313" key="1">
    <source>
        <dbReference type="EMBL" id="JAD21008.1"/>
    </source>
</evidence>
<dbReference type="EMBL" id="GBRH01276887">
    <property type="protein sequence ID" value="JAD21008.1"/>
    <property type="molecule type" value="Transcribed_RNA"/>
</dbReference>
<dbReference type="AlphaFoldDB" id="A0A0A8Y770"/>
<name>A0A0A8Y770_ARUDO</name>
<proteinExistence type="predicted"/>
<sequence length="23" mass="2521">MKTQQGATAAAPLGERMRWGFGR</sequence>
<protein>
    <submittedName>
        <fullName evidence="1">Uncharacterized protein</fullName>
    </submittedName>
</protein>
<reference evidence="1" key="1">
    <citation type="submission" date="2014-09" db="EMBL/GenBank/DDBJ databases">
        <authorList>
            <person name="Magalhaes I.L.F."/>
            <person name="Oliveira U."/>
            <person name="Santos F.R."/>
            <person name="Vidigal T.H.D.A."/>
            <person name="Brescovit A.D."/>
            <person name="Santos A.J."/>
        </authorList>
    </citation>
    <scope>NUCLEOTIDE SEQUENCE</scope>
    <source>
        <tissue evidence="1">Shoot tissue taken approximately 20 cm above the soil surface</tissue>
    </source>
</reference>